<feature type="signal peptide" evidence="7">
    <location>
        <begin position="1"/>
        <end position="23"/>
    </location>
</feature>
<organism evidence="10 11">
    <name type="scientific">Poriferisphaera corsica</name>
    <dbReference type="NCBI Taxonomy" id="2528020"/>
    <lineage>
        <taxon>Bacteria</taxon>
        <taxon>Pseudomonadati</taxon>
        <taxon>Planctomycetota</taxon>
        <taxon>Phycisphaerae</taxon>
        <taxon>Phycisphaerales</taxon>
        <taxon>Phycisphaeraceae</taxon>
        <taxon>Poriferisphaera</taxon>
    </lineage>
</organism>
<evidence type="ECO:0000256" key="3">
    <source>
        <dbReference type="ARBA" id="ARBA00012663"/>
    </source>
</evidence>
<feature type="active site" description="Proton donor" evidence="6">
    <location>
        <position position="559"/>
    </location>
</feature>
<dbReference type="KEGG" id="pcor:KS4_20780"/>
<keyword evidence="5 10" id="KW-0326">Glycosidase</keyword>
<dbReference type="InterPro" id="IPR015882">
    <property type="entry name" value="HEX_bac_N"/>
</dbReference>
<evidence type="ECO:0000313" key="11">
    <source>
        <dbReference type="Proteomes" id="UP000317369"/>
    </source>
</evidence>
<evidence type="ECO:0000259" key="9">
    <source>
        <dbReference type="Pfam" id="PF02838"/>
    </source>
</evidence>
<dbReference type="InterPro" id="IPR025705">
    <property type="entry name" value="Beta_hexosaminidase_sua/sub"/>
</dbReference>
<feature type="chain" id="PRO_5021709679" description="beta-N-acetylhexosaminidase" evidence="7">
    <location>
        <begin position="24"/>
        <end position="939"/>
    </location>
</feature>
<dbReference type="PANTHER" id="PTHR22600">
    <property type="entry name" value="BETA-HEXOSAMINIDASE"/>
    <property type="match status" value="1"/>
</dbReference>
<evidence type="ECO:0000256" key="5">
    <source>
        <dbReference type="ARBA" id="ARBA00023295"/>
    </source>
</evidence>
<evidence type="ECO:0000259" key="8">
    <source>
        <dbReference type="Pfam" id="PF00728"/>
    </source>
</evidence>
<dbReference type="GO" id="GO:0004563">
    <property type="term" value="F:beta-N-acetylhexosaminidase activity"/>
    <property type="evidence" value="ECO:0007669"/>
    <property type="project" value="UniProtKB-EC"/>
</dbReference>
<evidence type="ECO:0000256" key="4">
    <source>
        <dbReference type="ARBA" id="ARBA00022801"/>
    </source>
</evidence>
<proteinExistence type="inferred from homology"/>
<dbReference type="Gene3D" id="3.20.20.80">
    <property type="entry name" value="Glycosidases"/>
    <property type="match status" value="1"/>
</dbReference>
<dbReference type="EMBL" id="CP036425">
    <property type="protein sequence ID" value="QDU34017.1"/>
    <property type="molecule type" value="Genomic_DNA"/>
</dbReference>
<dbReference type="InterPro" id="IPR015883">
    <property type="entry name" value="Glyco_hydro_20_cat"/>
</dbReference>
<accession>A0A517YUV6</accession>
<feature type="domain" description="Beta-hexosaminidase bacterial type N-terminal" evidence="9">
    <location>
        <begin position="277"/>
        <end position="416"/>
    </location>
</feature>
<comment type="similarity">
    <text evidence="2">Belongs to the glycosyl hydrolase 20 family.</text>
</comment>
<dbReference type="PRINTS" id="PR00738">
    <property type="entry name" value="GLHYDRLASE20"/>
</dbReference>
<dbReference type="Gene3D" id="3.30.379.10">
    <property type="entry name" value="Chitobiase/beta-hexosaminidase domain 2-like"/>
    <property type="match status" value="1"/>
</dbReference>
<feature type="domain" description="Glycoside hydrolase family 20 catalytic" evidence="8">
    <location>
        <begin position="469"/>
        <end position="714"/>
    </location>
</feature>
<dbReference type="InterPro" id="IPR029018">
    <property type="entry name" value="Hex-like_dom2"/>
</dbReference>
<dbReference type="AlphaFoldDB" id="A0A517YUV6"/>
<evidence type="ECO:0000256" key="6">
    <source>
        <dbReference type="PIRSR" id="PIRSR625705-1"/>
    </source>
</evidence>
<name>A0A517YUV6_9BACT</name>
<evidence type="ECO:0000256" key="1">
    <source>
        <dbReference type="ARBA" id="ARBA00001231"/>
    </source>
</evidence>
<dbReference type="Pfam" id="PF00728">
    <property type="entry name" value="Glyco_hydro_20"/>
    <property type="match status" value="1"/>
</dbReference>
<dbReference type="SUPFAM" id="SSF51445">
    <property type="entry name" value="(Trans)glycosidases"/>
    <property type="match status" value="1"/>
</dbReference>
<comment type="catalytic activity">
    <reaction evidence="1">
        <text>Hydrolysis of terminal non-reducing N-acetyl-D-hexosamine residues in N-acetyl-beta-D-hexosaminides.</text>
        <dbReference type="EC" id="3.2.1.52"/>
    </reaction>
</comment>
<evidence type="ECO:0000256" key="2">
    <source>
        <dbReference type="ARBA" id="ARBA00006285"/>
    </source>
</evidence>
<protein>
    <recommendedName>
        <fullName evidence="3">beta-N-acetylhexosaminidase</fullName>
        <ecNumber evidence="3">3.2.1.52</ecNumber>
    </recommendedName>
</protein>
<evidence type="ECO:0000256" key="7">
    <source>
        <dbReference type="SAM" id="SignalP"/>
    </source>
</evidence>
<dbReference type="EC" id="3.2.1.52" evidence="3"/>
<dbReference type="InterPro" id="IPR017853">
    <property type="entry name" value="GH"/>
</dbReference>
<dbReference type="GO" id="GO:0016020">
    <property type="term" value="C:membrane"/>
    <property type="evidence" value="ECO:0007669"/>
    <property type="project" value="TreeGrafter"/>
</dbReference>
<dbReference type="GO" id="GO:0030203">
    <property type="term" value="P:glycosaminoglycan metabolic process"/>
    <property type="evidence" value="ECO:0007669"/>
    <property type="project" value="TreeGrafter"/>
</dbReference>
<evidence type="ECO:0000313" key="10">
    <source>
        <dbReference type="EMBL" id="QDU34017.1"/>
    </source>
</evidence>
<dbReference type="Pfam" id="PF02838">
    <property type="entry name" value="Glyco_hydro_20b"/>
    <property type="match status" value="1"/>
</dbReference>
<keyword evidence="4 10" id="KW-0378">Hydrolase</keyword>
<reference evidence="10 11" key="1">
    <citation type="submission" date="2019-02" db="EMBL/GenBank/DDBJ databases">
        <title>Deep-cultivation of Planctomycetes and their phenomic and genomic characterization uncovers novel biology.</title>
        <authorList>
            <person name="Wiegand S."/>
            <person name="Jogler M."/>
            <person name="Boedeker C."/>
            <person name="Pinto D."/>
            <person name="Vollmers J."/>
            <person name="Rivas-Marin E."/>
            <person name="Kohn T."/>
            <person name="Peeters S.H."/>
            <person name="Heuer A."/>
            <person name="Rast P."/>
            <person name="Oberbeckmann S."/>
            <person name="Bunk B."/>
            <person name="Jeske O."/>
            <person name="Meyerdierks A."/>
            <person name="Storesund J.E."/>
            <person name="Kallscheuer N."/>
            <person name="Luecker S."/>
            <person name="Lage O.M."/>
            <person name="Pohl T."/>
            <person name="Merkel B.J."/>
            <person name="Hornburger P."/>
            <person name="Mueller R.-W."/>
            <person name="Bruemmer F."/>
            <person name="Labrenz M."/>
            <person name="Spormann A.M."/>
            <person name="Op den Camp H."/>
            <person name="Overmann J."/>
            <person name="Amann R."/>
            <person name="Jetten M.S.M."/>
            <person name="Mascher T."/>
            <person name="Medema M.H."/>
            <person name="Devos D.P."/>
            <person name="Kaster A.-K."/>
            <person name="Ovreas L."/>
            <person name="Rohde M."/>
            <person name="Galperin M.Y."/>
            <person name="Jogler C."/>
        </authorList>
    </citation>
    <scope>NUCLEOTIDE SEQUENCE [LARGE SCALE GENOMIC DNA]</scope>
    <source>
        <strain evidence="10 11">KS4</strain>
    </source>
</reference>
<dbReference type="Proteomes" id="UP000317369">
    <property type="component" value="Chromosome"/>
</dbReference>
<dbReference type="SUPFAM" id="SSF55545">
    <property type="entry name" value="beta-N-acetylhexosaminidase-like domain"/>
    <property type="match status" value="1"/>
</dbReference>
<dbReference type="GO" id="GO:0005975">
    <property type="term" value="P:carbohydrate metabolic process"/>
    <property type="evidence" value="ECO:0007669"/>
    <property type="project" value="InterPro"/>
</dbReference>
<dbReference type="PANTHER" id="PTHR22600:SF57">
    <property type="entry name" value="BETA-N-ACETYLHEXOSAMINIDASE"/>
    <property type="match status" value="1"/>
</dbReference>
<keyword evidence="11" id="KW-1185">Reference proteome</keyword>
<dbReference type="RefSeq" id="WP_200761136.1">
    <property type="nucleotide sequence ID" value="NZ_CP036425.1"/>
</dbReference>
<gene>
    <name evidence="10" type="primary">exo I_1</name>
    <name evidence="10" type="ORF">KS4_20780</name>
</gene>
<keyword evidence="7" id="KW-0732">Signal</keyword>
<sequence precursor="true">MLFKRFMILFMTLALTICGQLSAQETTNDTPWEFTLNGKGLAIRYDGIPITWKSSLYVVKPGWTGLIYNQGSRPFQVTQTTNEQGRPVYTAVDQDPNYRSTYTITKVDNETLRVQYDGVMLTDRPGEIECNLGYFNANLFANRPYKAFTTKGYKTGHVPIFPKTNNQVENDLAQHFKTLTFDTRLGKLTLDIKTDRQVRFFDARLDPQEWAKPVPLFWCGIGVPARPISHDNPLNVVMTIKITPNKKNVAPTKELTITPALTKIKNARTFPEKQLLVVPQPKSIETAAGTISLNDKLNIAISQPQGETRLEPAAKRILKTYNTISLNPAVITNSSDNTTIIRISNDALSADYTTDFDRNAHWFKNEEGQQVTIDNSGITIIAPSARGAFYGLHTLRQIITRDADGNAYAQKLTVKDFPTMKRRGAHWFPSLKGVPFHEKLIERVMAGNKMNYAVIQVDHATWNSFPDLADKKNAVLNEDLKGLVKLCRENFIEPIPLLNVPGHGQWMFQNGQNKDIVEDPTTPYAYCTKNPKSYEFIQTLMEEVIEVFQPKTFHLGHDEVTMRGQFPNPDCKFCGNETDEEAASRLVANHLTKLTDWLKDRNIKTMIWGDMMLHKGTDDNFEALARTAEAAKYMRDHLPKEVVVADWHYNDKGQYPSLKQFRDMGNKVIACTWFKPMNVYLFTNAAKEAGIDGIMQTTWCGYYPTEYTMERDFYQFTAFILAAEYSWSDRTEKPTELPYLAADIYNTVYSPRDLRPQDGLLVDLRKAQTVNKTKWTNFAPGWNVASLPGGENKLEGITFNTSGSKAVVIGNSLMSPKESLTKLTIKLDNVKAKQLAVLNGSLWALARDTTITKVIYNYADGSANSQSLITEVNSGGLMQTLEMRKAVKAWKHITPQKREMHLWLTEVTNPEPDKAISSITFVPGSRMSGWYLAALTILQ</sequence>